<dbReference type="PANTHER" id="PTHR32282:SF11">
    <property type="entry name" value="PENICILLIN-BINDING PROTEIN 1B"/>
    <property type="match status" value="1"/>
</dbReference>
<dbReference type="GO" id="GO:0030288">
    <property type="term" value="C:outer membrane-bounded periplasmic space"/>
    <property type="evidence" value="ECO:0007669"/>
    <property type="project" value="TreeGrafter"/>
</dbReference>
<dbReference type="InterPro" id="IPR001460">
    <property type="entry name" value="PCN-bd_Tpept"/>
</dbReference>
<comment type="caution">
    <text evidence="20">The sequence shown here is derived from an EMBL/GenBank/DDBJ whole genome shotgun (WGS) entry which is preliminary data.</text>
</comment>
<keyword evidence="13" id="KW-0511">Multifunctional enzyme</keyword>
<dbReference type="Gene3D" id="1.10.3810.10">
    <property type="entry name" value="Biosynthetic peptidoglycan transglycosylase-like"/>
    <property type="match status" value="1"/>
</dbReference>
<feature type="transmembrane region" description="Helical" evidence="17">
    <location>
        <begin position="20"/>
        <end position="40"/>
    </location>
</feature>
<evidence type="ECO:0000256" key="2">
    <source>
        <dbReference type="ARBA" id="ARBA00007090"/>
    </source>
</evidence>
<keyword evidence="6" id="KW-0645">Protease</keyword>
<keyword evidence="14" id="KW-0961">Cell wall biogenesis/degradation</keyword>
<dbReference type="AlphaFoldDB" id="A0A2H0R4B7"/>
<comment type="catalytic activity">
    <reaction evidence="16">
        <text>[GlcNAc-(1-&gt;4)-Mur2Ac(oyl-L-Ala-gamma-D-Glu-L-Lys-D-Ala-D-Ala)](n)-di-trans,octa-cis-undecaprenyl diphosphate + beta-D-GlcNAc-(1-&gt;4)-Mur2Ac(oyl-L-Ala-gamma-D-Glu-L-Lys-D-Ala-D-Ala)-di-trans,octa-cis-undecaprenyl diphosphate = [GlcNAc-(1-&gt;4)-Mur2Ac(oyl-L-Ala-gamma-D-Glu-L-Lys-D-Ala-D-Ala)](n+1)-di-trans,octa-cis-undecaprenyl diphosphate + di-trans,octa-cis-undecaprenyl diphosphate + H(+)</text>
        <dbReference type="Rhea" id="RHEA:23708"/>
        <dbReference type="Rhea" id="RHEA-COMP:9602"/>
        <dbReference type="Rhea" id="RHEA-COMP:9603"/>
        <dbReference type="ChEBI" id="CHEBI:15378"/>
        <dbReference type="ChEBI" id="CHEBI:58405"/>
        <dbReference type="ChEBI" id="CHEBI:60033"/>
        <dbReference type="ChEBI" id="CHEBI:78435"/>
        <dbReference type="EC" id="2.4.99.28"/>
    </reaction>
</comment>
<dbReference type="FunFam" id="1.10.3810.10:FF:000001">
    <property type="entry name" value="Penicillin-binding protein 1A"/>
    <property type="match status" value="1"/>
</dbReference>
<evidence type="ECO:0000256" key="7">
    <source>
        <dbReference type="ARBA" id="ARBA00022676"/>
    </source>
</evidence>
<accession>A0A2H0R4B7</accession>
<keyword evidence="4" id="KW-1003">Cell membrane</keyword>
<dbReference type="PANTHER" id="PTHR32282">
    <property type="entry name" value="BINDING PROTEIN TRANSPEPTIDASE, PUTATIVE-RELATED"/>
    <property type="match status" value="1"/>
</dbReference>
<dbReference type="Pfam" id="PF00912">
    <property type="entry name" value="Transgly"/>
    <property type="match status" value="1"/>
</dbReference>
<dbReference type="GO" id="GO:0006508">
    <property type="term" value="P:proteolysis"/>
    <property type="evidence" value="ECO:0007669"/>
    <property type="project" value="UniProtKB-KW"/>
</dbReference>
<evidence type="ECO:0000259" key="18">
    <source>
        <dbReference type="Pfam" id="PF00905"/>
    </source>
</evidence>
<keyword evidence="12 17" id="KW-0472">Membrane</keyword>
<dbReference type="NCBIfam" id="TIGR02074">
    <property type="entry name" value="PBP_1a_fam"/>
    <property type="match status" value="1"/>
</dbReference>
<evidence type="ECO:0000256" key="14">
    <source>
        <dbReference type="ARBA" id="ARBA00023316"/>
    </source>
</evidence>
<dbReference type="GO" id="GO:0005886">
    <property type="term" value="C:plasma membrane"/>
    <property type="evidence" value="ECO:0007669"/>
    <property type="project" value="UniProtKB-SubCell"/>
</dbReference>
<feature type="domain" description="Glycosyl transferase family 51" evidence="19">
    <location>
        <begin position="69"/>
        <end position="241"/>
    </location>
</feature>
<keyword evidence="17" id="KW-0812">Transmembrane</keyword>
<evidence type="ECO:0000256" key="12">
    <source>
        <dbReference type="ARBA" id="ARBA00023136"/>
    </source>
</evidence>
<dbReference type="InterPro" id="IPR050396">
    <property type="entry name" value="Glycosyltr_51/Transpeptidase"/>
</dbReference>
<sequence length="706" mass="78797">MKTLKDLLRNKRRFKYLAQLALIFILLGFMLFIGFFIITIRDIPDPSTIITRRVSQSTQIFDASGASVLYDIHGEEKRTVVPWDKISQSVKDATVASEDADFYKHNGIDLRGIARAMFKNLRSLEISQGGSTITQQLVKNALLVTDRTFTRKLKELILTLEIERRFTKDQILEMYLNQIPYGSNAYGIEAASQLYFGKHASDLSYAEAATISALIQAPTFYSPYGNNVPVLIQRQRGVINKLYELGLVDEKTRDLALAEDLIFQPSSQDIQAPHFVIMVREYLISRFGEDAVENGGLKVTTTLDPELQTLAEESIEKYAQINEQRYRSSNAALVAIDPRTGQIKALVGSRDYFDIENEGNFNVATAFRQPGSAFKPFAYATAFSKGFTDSTVIFDVSTEFNPNCSPEANQNKDRFGLDCYHPNNYDFQFHGPVTMRQALARSLNVPAVKTLYLSGVDAVIETATRLGITSLEENRSRFGLSLVLGGAEVRLLDITSAYGVFGNDGIKNNPTFILKIEDSAGNILEEWVPQEKRVLDRQIARTINDILADNIARAPTFGVNSPFVIPGRNVAAKTGTTQNNRDGWLIGYTPALSVGVWTGNNNNTPMNQNGLGINTAGPIWNDFMRQALQKTANESFPPPEPNFSDKIMLNGYYGEIPNVHNILWFVDKNNPHGAIPENPFSDPSSINWESAVRKKYGPTQDLDDLN</sequence>
<gene>
    <name evidence="20" type="ORF">COV31_01595</name>
</gene>
<comment type="similarity">
    <text evidence="2">In the C-terminal section; belongs to the transpeptidase family.</text>
</comment>
<evidence type="ECO:0000256" key="5">
    <source>
        <dbReference type="ARBA" id="ARBA00022645"/>
    </source>
</evidence>
<evidence type="ECO:0000256" key="11">
    <source>
        <dbReference type="ARBA" id="ARBA00022984"/>
    </source>
</evidence>
<dbReference type="InterPro" id="IPR001264">
    <property type="entry name" value="Glyco_trans_51"/>
</dbReference>
<dbReference type="GO" id="GO:0008658">
    <property type="term" value="F:penicillin binding"/>
    <property type="evidence" value="ECO:0007669"/>
    <property type="project" value="InterPro"/>
</dbReference>
<dbReference type="Pfam" id="PF00905">
    <property type="entry name" value="Transpeptidase"/>
    <property type="match status" value="1"/>
</dbReference>
<evidence type="ECO:0000256" key="10">
    <source>
        <dbReference type="ARBA" id="ARBA00022960"/>
    </source>
</evidence>
<evidence type="ECO:0000313" key="21">
    <source>
        <dbReference type="Proteomes" id="UP000230232"/>
    </source>
</evidence>
<keyword evidence="11" id="KW-0573">Peptidoglycan synthesis</keyword>
<evidence type="ECO:0000256" key="15">
    <source>
        <dbReference type="ARBA" id="ARBA00034000"/>
    </source>
</evidence>
<keyword evidence="8" id="KW-0808">Transferase</keyword>
<comment type="catalytic activity">
    <reaction evidence="15">
        <text>Preferential cleavage: (Ac)2-L-Lys-D-Ala-|-D-Ala. Also transpeptidation of peptidyl-alanyl moieties that are N-acyl substituents of D-alanine.</text>
        <dbReference type="EC" id="3.4.16.4"/>
    </reaction>
</comment>
<dbReference type="Gene3D" id="3.40.710.10">
    <property type="entry name" value="DD-peptidase/beta-lactamase superfamily"/>
    <property type="match status" value="1"/>
</dbReference>
<reference evidence="20 21" key="1">
    <citation type="submission" date="2017-09" db="EMBL/GenBank/DDBJ databases">
        <title>Depth-based differentiation of microbial function through sediment-hosted aquifers and enrichment of novel symbionts in the deep terrestrial subsurface.</title>
        <authorList>
            <person name="Probst A.J."/>
            <person name="Ladd B."/>
            <person name="Jarett J.K."/>
            <person name="Geller-Mcgrath D.E."/>
            <person name="Sieber C.M."/>
            <person name="Emerson J.B."/>
            <person name="Anantharaman K."/>
            <person name="Thomas B.C."/>
            <person name="Malmstrom R."/>
            <person name="Stieglmeier M."/>
            <person name="Klingl A."/>
            <person name="Woyke T."/>
            <person name="Ryan C.M."/>
            <person name="Banfield J.F."/>
        </authorList>
    </citation>
    <scope>NUCLEOTIDE SEQUENCE [LARGE SCALE GENOMIC DNA]</scope>
    <source>
        <strain evidence="20">CG10_big_fil_rev_8_21_14_0_10_46_23</strain>
    </source>
</reference>
<evidence type="ECO:0000256" key="8">
    <source>
        <dbReference type="ARBA" id="ARBA00022679"/>
    </source>
</evidence>
<dbReference type="EMBL" id="PCXO01000006">
    <property type="protein sequence ID" value="PIR41372.1"/>
    <property type="molecule type" value="Genomic_DNA"/>
</dbReference>
<name>A0A2H0R4B7_9BACT</name>
<dbReference type="InterPro" id="IPR036950">
    <property type="entry name" value="PBP_transglycosylase"/>
</dbReference>
<keyword evidence="5" id="KW-0121">Carboxypeptidase</keyword>
<evidence type="ECO:0000256" key="9">
    <source>
        <dbReference type="ARBA" id="ARBA00022801"/>
    </source>
</evidence>
<evidence type="ECO:0000256" key="1">
    <source>
        <dbReference type="ARBA" id="ARBA00004236"/>
    </source>
</evidence>
<evidence type="ECO:0000256" key="6">
    <source>
        <dbReference type="ARBA" id="ARBA00022670"/>
    </source>
</evidence>
<comment type="subcellular location">
    <subcellularLocation>
        <location evidence="1">Cell membrane</location>
    </subcellularLocation>
</comment>
<proteinExistence type="inferred from homology"/>
<dbReference type="GO" id="GO:0071555">
    <property type="term" value="P:cell wall organization"/>
    <property type="evidence" value="ECO:0007669"/>
    <property type="project" value="UniProtKB-KW"/>
</dbReference>
<dbReference type="InterPro" id="IPR023346">
    <property type="entry name" value="Lysozyme-like_dom_sf"/>
</dbReference>
<evidence type="ECO:0000256" key="4">
    <source>
        <dbReference type="ARBA" id="ARBA00022475"/>
    </source>
</evidence>
<keyword evidence="7" id="KW-0328">Glycosyltransferase</keyword>
<dbReference type="Proteomes" id="UP000230232">
    <property type="component" value="Unassembled WGS sequence"/>
</dbReference>
<keyword evidence="10" id="KW-0133">Cell shape</keyword>
<dbReference type="GO" id="GO:0008360">
    <property type="term" value="P:regulation of cell shape"/>
    <property type="evidence" value="ECO:0007669"/>
    <property type="project" value="UniProtKB-KW"/>
</dbReference>
<feature type="domain" description="Penicillin-binding protein transpeptidase" evidence="18">
    <location>
        <begin position="332"/>
        <end position="624"/>
    </location>
</feature>
<dbReference type="InterPro" id="IPR012338">
    <property type="entry name" value="Beta-lactam/transpept-like"/>
</dbReference>
<dbReference type="GO" id="GO:0009252">
    <property type="term" value="P:peptidoglycan biosynthetic process"/>
    <property type="evidence" value="ECO:0007669"/>
    <property type="project" value="UniProtKB-KW"/>
</dbReference>
<evidence type="ECO:0000256" key="16">
    <source>
        <dbReference type="ARBA" id="ARBA00049902"/>
    </source>
</evidence>
<evidence type="ECO:0000259" key="19">
    <source>
        <dbReference type="Pfam" id="PF00912"/>
    </source>
</evidence>
<keyword evidence="17" id="KW-1133">Transmembrane helix</keyword>
<keyword evidence="9" id="KW-0378">Hydrolase</keyword>
<dbReference type="GO" id="GO:0009002">
    <property type="term" value="F:serine-type D-Ala-D-Ala carboxypeptidase activity"/>
    <property type="evidence" value="ECO:0007669"/>
    <property type="project" value="UniProtKB-EC"/>
</dbReference>
<comment type="similarity">
    <text evidence="3">In the N-terminal section; belongs to the glycosyltransferase 51 family.</text>
</comment>
<organism evidence="20 21">
    <name type="scientific">Candidatus Yanofskybacteria bacterium CG10_big_fil_rev_8_21_14_0_10_46_23</name>
    <dbReference type="NCBI Taxonomy" id="1975098"/>
    <lineage>
        <taxon>Bacteria</taxon>
        <taxon>Candidatus Yanofskyibacteriota</taxon>
    </lineage>
</organism>
<protein>
    <submittedName>
        <fullName evidence="20">Penicillin-binding protein</fullName>
    </submittedName>
</protein>
<dbReference type="SUPFAM" id="SSF56601">
    <property type="entry name" value="beta-lactamase/transpeptidase-like"/>
    <property type="match status" value="1"/>
</dbReference>
<evidence type="ECO:0000256" key="3">
    <source>
        <dbReference type="ARBA" id="ARBA00007739"/>
    </source>
</evidence>
<dbReference type="GO" id="GO:0008955">
    <property type="term" value="F:peptidoglycan glycosyltransferase activity"/>
    <property type="evidence" value="ECO:0007669"/>
    <property type="project" value="UniProtKB-EC"/>
</dbReference>
<evidence type="ECO:0000256" key="17">
    <source>
        <dbReference type="SAM" id="Phobius"/>
    </source>
</evidence>
<evidence type="ECO:0000313" key="20">
    <source>
        <dbReference type="EMBL" id="PIR41372.1"/>
    </source>
</evidence>
<evidence type="ECO:0000256" key="13">
    <source>
        <dbReference type="ARBA" id="ARBA00023268"/>
    </source>
</evidence>
<dbReference type="SUPFAM" id="SSF53955">
    <property type="entry name" value="Lysozyme-like"/>
    <property type="match status" value="1"/>
</dbReference>